<keyword evidence="4" id="KW-1133">Transmembrane helix</keyword>
<comment type="subcellular location">
    <subcellularLocation>
        <location evidence="1">Cell membrane</location>
        <topology evidence="1">Multi-pass membrane protein</topology>
    </subcellularLocation>
</comment>
<dbReference type="GO" id="GO:0005886">
    <property type="term" value="C:plasma membrane"/>
    <property type="evidence" value="ECO:0007669"/>
    <property type="project" value="UniProtKB-SubCell"/>
</dbReference>
<protein>
    <submittedName>
        <fullName evidence="8">Type IV secretion-system coupling protein DNA-binding domain protein</fullName>
    </submittedName>
</protein>
<keyword evidence="5" id="KW-0472">Membrane</keyword>
<dbReference type="SUPFAM" id="SSF52540">
    <property type="entry name" value="P-loop containing nucleoside triphosphate hydrolases"/>
    <property type="match status" value="1"/>
</dbReference>
<keyword evidence="3" id="KW-0812">Transmembrane</keyword>
<dbReference type="CDD" id="cd01127">
    <property type="entry name" value="TrwB_TraG_TraD_VirD4"/>
    <property type="match status" value="1"/>
</dbReference>
<reference evidence="8 9" key="1">
    <citation type="submission" date="2019-03" db="EMBL/GenBank/DDBJ databases">
        <title>Deep-cultivation of Planctomycetes and their phenomic and genomic characterization uncovers novel biology.</title>
        <authorList>
            <person name="Wiegand S."/>
            <person name="Jogler M."/>
            <person name="Boedeker C."/>
            <person name="Pinto D."/>
            <person name="Vollmers J."/>
            <person name="Rivas-Marin E."/>
            <person name="Kohn T."/>
            <person name="Peeters S.H."/>
            <person name="Heuer A."/>
            <person name="Rast P."/>
            <person name="Oberbeckmann S."/>
            <person name="Bunk B."/>
            <person name="Jeske O."/>
            <person name="Meyerdierks A."/>
            <person name="Storesund J.E."/>
            <person name="Kallscheuer N."/>
            <person name="Luecker S."/>
            <person name="Lage O.M."/>
            <person name="Pohl T."/>
            <person name="Merkel B.J."/>
            <person name="Hornburger P."/>
            <person name="Mueller R.-W."/>
            <person name="Bruemmer F."/>
            <person name="Labrenz M."/>
            <person name="Spormann A.M."/>
            <person name="Op den Camp H."/>
            <person name="Overmann J."/>
            <person name="Amann R."/>
            <person name="Jetten M.S.M."/>
            <person name="Mascher T."/>
            <person name="Medema M.H."/>
            <person name="Devos D.P."/>
            <person name="Kaster A.-K."/>
            <person name="Ovreas L."/>
            <person name="Rohde M."/>
            <person name="Galperin M.Y."/>
            <person name="Jogler C."/>
        </authorList>
    </citation>
    <scope>NUCLEOTIDE SEQUENCE [LARGE SCALE GENOMIC DNA]</scope>
    <source>
        <strain evidence="8 9">Enr13</strain>
    </source>
</reference>
<dbReference type="Gene3D" id="3.40.50.300">
    <property type="entry name" value="P-loop containing nucleotide triphosphate hydrolases"/>
    <property type="match status" value="1"/>
</dbReference>
<evidence type="ECO:0000256" key="6">
    <source>
        <dbReference type="SAM" id="MobiDB-lite"/>
    </source>
</evidence>
<sequence>MHILKQALSRTRAGKNAMEKYINNQSTDIKGSVDVTLAATLDPLRIVANLWYHAKTKFSIKEWRKSGGVLVLGYDSQAESQSRIINYFTFLYAIQSVINAGPTKTDLSWFLLDEIKFMGKMDNLPNLLEVGRSAGARVVVTALGYDSLEQAFDKPANASLVLGQCPHQMYLPQGNAANIKKAVEQLGKSWVEQQSNTQTYGSNSDSRGCTTHMQEDDTVPYFLFNQLNYPNKDGLDAYFTSPHVFRPKPGQKMCHEEITNRLRPRCDTIKPYVPAPECHQHEVPWGAEDYEHFGFDPPPDNEGVKIDPEPDPEPDIVSGPLKYTHISKPNKKQ</sequence>
<organism evidence="8 9">
    <name type="scientific">Stieleria neptunia</name>
    <dbReference type="NCBI Taxonomy" id="2527979"/>
    <lineage>
        <taxon>Bacteria</taxon>
        <taxon>Pseudomonadati</taxon>
        <taxon>Planctomycetota</taxon>
        <taxon>Planctomycetia</taxon>
        <taxon>Pirellulales</taxon>
        <taxon>Pirellulaceae</taxon>
        <taxon>Stieleria</taxon>
    </lineage>
</organism>
<feature type="domain" description="Type IV secretion system coupling protein TraD DNA-binding" evidence="7">
    <location>
        <begin position="17"/>
        <end position="227"/>
    </location>
</feature>
<evidence type="ECO:0000313" key="9">
    <source>
        <dbReference type="Proteomes" id="UP000319004"/>
    </source>
</evidence>
<evidence type="ECO:0000313" key="8">
    <source>
        <dbReference type="EMBL" id="QDV43944.1"/>
    </source>
</evidence>
<dbReference type="InterPro" id="IPR051539">
    <property type="entry name" value="T4SS-coupling_protein"/>
</dbReference>
<dbReference type="KEGG" id="snep:Enr13x_38040"/>
<keyword evidence="2" id="KW-1003">Cell membrane</keyword>
<dbReference type="AlphaFoldDB" id="A0A518HT07"/>
<dbReference type="EMBL" id="CP037423">
    <property type="protein sequence ID" value="QDV43944.1"/>
    <property type="molecule type" value="Genomic_DNA"/>
</dbReference>
<dbReference type="Pfam" id="PF10412">
    <property type="entry name" value="TrwB_AAD_bind"/>
    <property type="match status" value="1"/>
</dbReference>
<dbReference type="PANTHER" id="PTHR37937:SF1">
    <property type="entry name" value="CONJUGATIVE TRANSFER: DNA TRANSPORT"/>
    <property type="match status" value="1"/>
</dbReference>
<evidence type="ECO:0000256" key="4">
    <source>
        <dbReference type="ARBA" id="ARBA00022989"/>
    </source>
</evidence>
<evidence type="ECO:0000256" key="3">
    <source>
        <dbReference type="ARBA" id="ARBA00022692"/>
    </source>
</evidence>
<evidence type="ECO:0000256" key="1">
    <source>
        <dbReference type="ARBA" id="ARBA00004651"/>
    </source>
</evidence>
<dbReference type="InterPro" id="IPR027417">
    <property type="entry name" value="P-loop_NTPase"/>
</dbReference>
<dbReference type="GO" id="GO:0003677">
    <property type="term" value="F:DNA binding"/>
    <property type="evidence" value="ECO:0007669"/>
    <property type="project" value="UniProtKB-KW"/>
</dbReference>
<dbReference type="InterPro" id="IPR019476">
    <property type="entry name" value="T4SS_TraD_DNA-bd"/>
</dbReference>
<evidence type="ECO:0000256" key="2">
    <source>
        <dbReference type="ARBA" id="ARBA00022475"/>
    </source>
</evidence>
<keyword evidence="9" id="KW-1185">Reference proteome</keyword>
<dbReference type="PANTHER" id="PTHR37937">
    <property type="entry name" value="CONJUGATIVE TRANSFER: DNA TRANSPORT"/>
    <property type="match status" value="1"/>
</dbReference>
<dbReference type="Proteomes" id="UP000319004">
    <property type="component" value="Chromosome"/>
</dbReference>
<evidence type="ECO:0000256" key="5">
    <source>
        <dbReference type="ARBA" id="ARBA00023136"/>
    </source>
</evidence>
<accession>A0A518HT07</accession>
<dbReference type="RefSeq" id="WP_145388360.1">
    <property type="nucleotide sequence ID" value="NZ_CP037423.1"/>
</dbReference>
<gene>
    <name evidence="8" type="ORF">Enr13x_38040</name>
</gene>
<proteinExistence type="predicted"/>
<name>A0A518HT07_9BACT</name>
<feature type="region of interest" description="Disordered" evidence="6">
    <location>
        <begin position="292"/>
        <end position="333"/>
    </location>
</feature>
<evidence type="ECO:0000259" key="7">
    <source>
        <dbReference type="Pfam" id="PF10412"/>
    </source>
</evidence>
<keyword evidence="8" id="KW-0238">DNA-binding</keyword>